<dbReference type="PANTHER" id="PTHR45955">
    <property type="entry name" value="PHOSPHOACETYLGLUCOSAMINE MUTASE"/>
    <property type="match status" value="1"/>
</dbReference>
<dbReference type="AlphaFoldDB" id="A0A834MRH6"/>
<dbReference type="GO" id="GO:0006048">
    <property type="term" value="P:UDP-N-acetylglucosamine biosynthetic process"/>
    <property type="evidence" value="ECO:0007669"/>
    <property type="project" value="UniProtKB-UniRule"/>
</dbReference>
<feature type="domain" description="Phosphoacetylglucosamine mutase AMG1" evidence="19">
    <location>
        <begin position="299"/>
        <end position="439"/>
    </location>
</feature>
<feature type="binding site" evidence="15">
    <location>
        <position position="509"/>
    </location>
    <ligand>
        <name>substrate</name>
    </ligand>
</feature>
<feature type="active site" description="Phosphoserine intermediate" evidence="14">
    <location>
        <position position="65"/>
    </location>
</feature>
<evidence type="ECO:0000313" key="21">
    <source>
        <dbReference type="EMBL" id="KAF7382682.1"/>
    </source>
</evidence>
<dbReference type="InterPro" id="IPR049022">
    <property type="entry name" value="AMG1_III"/>
</dbReference>
<dbReference type="CDD" id="cd03086">
    <property type="entry name" value="PGM3"/>
    <property type="match status" value="1"/>
</dbReference>
<dbReference type="InterPro" id="IPR005844">
    <property type="entry name" value="A-D-PHexomutase_a/b/a-I"/>
</dbReference>
<evidence type="ECO:0000259" key="18">
    <source>
        <dbReference type="Pfam" id="PF02878"/>
    </source>
</evidence>
<dbReference type="SUPFAM" id="SSF53738">
    <property type="entry name" value="Phosphoglucomutase, first 3 domains"/>
    <property type="match status" value="3"/>
</dbReference>
<evidence type="ECO:0000256" key="3">
    <source>
        <dbReference type="ARBA" id="ARBA00010231"/>
    </source>
</evidence>
<accession>A0A834MRH6</accession>
<keyword evidence="9 13" id="KW-0413">Isomerase</keyword>
<reference evidence="21" key="1">
    <citation type="journal article" date="2020" name="G3 (Bethesda)">
        <title>High-Quality Assemblies for Three Invasive Social Wasps from the &lt;i&gt;Vespula&lt;/i&gt; Genus.</title>
        <authorList>
            <person name="Harrop T.W.R."/>
            <person name="Guhlin J."/>
            <person name="McLaughlin G.M."/>
            <person name="Permina E."/>
            <person name="Stockwell P."/>
            <person name="Gilligan J."/>
            <person name="Le Lec M.F."/>
            <person name="Gruber M.A.M."/>
            <person name="Quinn O."/>
            <person name="Lovegrove M."/>
            <person name="Duncan E.J."/>
            <person name="Remnant E.J."/>
            <person name="Van Eeckhoven J."/>
            <person name="Graham B."/>
            <person name="Knapp R.A."/>
            <person name="Langford K.W."/>
            <person name="Kronenberg Z."/>
            <person name="Press M.O."/>
            <person name="Eacker S.M."/>
            <person name="Wilson-Rankin E.E."/>
            <person name="Purcell J."/>
            <person name="Lester P.J."/>
            <person name="Dearden P.K."/>
        </authorList>
    </citation>
    <scope>NUCLEOTIDE SEQUENCE</scope>
    <source>
        <strain evidence="21">Marl-1</strain>
    </source>
</reference>
<organism evidence="21 22">
    <name type="scientific">Vespula vulgaris</name>
    <name type="common">Yellow jacket</name>
    <name type="synonym">Wasp</name>
    <dbReference type="NCBI Taxonomy" id="7454"/>
    <lineage>
        <taxon>Eukaryota</taxon>
        <taxon>Metazoa</taxon>
        <taxon>Ecdysozoa</taxon>
        <taxon>Arthropoda</taxon>
        <taxon>Hexapoda</taxon>
        <taxon>Insecta</taxon>
        <taxon>Pterygota</taxon>
        <taxon>Neoptera</taxon>
        <taxon>Endopterygota</taxon>
        <taxon>Hymenoptera</taxon>
        <taxon>Apocrita</taxon>
        <taxon>Aculeata</taxon>
        <taxon>Vespoidea</taxon>
        <taxon>Vespidae</taxon>
        <taxon>Vespinae</taxon>
        <taxon>Vespula</taxon>
    </lineage>
</organism>
<feature type="binding site" description="via phosphate group" evidence="16">
    <location>
        <position position="65"/>
    </location>
    <ligand>
        <name>Mg(2+)</name>
        <dbReference type="ChEBI" id="CHEBI:18420"/>
    </ligand>
</feature>
<evidence type="ECO:0000256" key="8">
    <source>
        <dbReference type="ARBA" id="ARBA00022990"/>
    </source>
</evidence>
<evidence type="ECO:0000256" key="2">
    <source>
        <dbReference type="ARBA" id="ARBA00004865"/>
    </source>
</evidence>
<feature type="binding site" evidence="15">
    <location>
        <begin position="372"/>
        <end position="374"/>
    </location>
    <ligand>
        <name>substrate</name>
    </ligand>
</feature>
<evidence type="ECO:0000256" key="7">
    <source>
        <dbReference type="ARBA" id="ARBA00022842"/>
    </source>
</evidence>
<evidence type="ECO:0000256" key="11">
    <source>
        <dbReference type="ARBA" id="ARBA00060228"/>
    </source>
</evidence>
<dbReference type="GO" id="GO:0005975">
    <property type="term" value="P:carbohydrate metabolic process"/>
    <property type="evidence" value="ECO:0007669"/>
    <property type="project" value="InterPro"/>
</dbReference>
<evidence type="ECO:0000256" key="1">
    <source>
        <dbReference type="ARBA" id="ARBA00000558"/>
    </source>
</evidence>
<feature type="binding site" evidence="15">
    <location>
        <begin position="500"/>
        <end position="504"/>
    </location>
    <ligand>
        <name>substrate</name>
    </ligand>
</feature>
<evidence type="ECO:0000256" key="9">
    <source>
        <dbReference type="ARBA" id="ARBA00023235"/>
    </source>
</evidence>
<dbReference type="GO" id="GO:0046872">
    <property type="term" value="F:metal ion binding"/>
    <property type="evidence" value="ECO:0007669"/>
    <property type="project" value="UniProtKB-KW"/>
</dbReference>
<evidence type="ECO:0000256" key="12">
    <source>
        <dbReference type="ARBA" id="ARBA00070218"/>
    </source>
</evidence>
<keyword evidence="6 13" id="KW-0479">Metal-binding</keyword>
<evidence type="ECO:0000256" key="10">
    <source>
        <dbReference type="ARBA" id="ARBA00023277"/>
    </source>
</evidence>
<feature type="domain" description="Alpha-D-phosphohexomutase alpha/beta/alpha" evidence="18">
    <location>
        <begin position="103"/>
        <end position="171"/>
    </location>
</feature>
<dbReference type="InterPro" id="IPR036900">
    <property type="entry name" value="A-D-PHexomutase_C_sf"/>
</dbReference>
<name>A0A834MRH6_VESVU</name>
<evidence type="ECO:0000256" key="15">
    <source>
        <dbReference type="PIRSR" id="PIRSR016408-2"/>
    </source>
</evidence>
<feature type="binding site" evidence="16">
    <location>
        <position position="280"/>
    </location>
    <ligand>
        <name>Mg(2+)</name>
        <dbReference type="ChEBI" id="CHEBI:18420"/>
    </ligand>
</feature>
<keyword evidence="7 13" id="KW-0460">Magnesium</keyword>
<feature type="binding site" evidence="16">
    <location>
        <position position="282"/>
    </location>
    <ligand>
        <name>Mg(2+)</name>
        <dbReference type="ChEBI" id="CHEBI:18420"/>
    </ligand>
</feature>
<feature type="domain" description="Phosphoacetylglucosamine mutase AMG1" evidence="20">
    <location>
        <begin position="182"/>
        <end position="285"/>
    </location>
</feature>
<dbReference type="FunFam" id="3.40.120.10:FF:000019">
    <property type="entry name" value="Phosphoacetylglucosamine mutase"/>
    <property type="match status" value="1"/>
</dbReference>
<dbReference type="GO" id="GO:0004610">
    <property type="term" value="F:phosphoacetylglucosamine mutase activity"/>
    <property type="evidence" value="ECO:0007669"/>
    <property type="project" value="UniProtKB-UniRule"/>
</dbReference>
<dbReference type="FunFam" id="3.40.120.10:FF:000013">
    <property type="entry name" value="Phosphoacetylglucosamine mutase"/>
    <property type="match status" value="1"/>
</dbReference>
<evidence type="ECO:0000259" key="17">
    <source>
        <dbReference type="Pfam" id="PF00408"/>
    </source>
</evidence>
<dbReference type="Pfam" id="PF21405">
    <property type="entry name" value="AMG1_II"/>
    <property type="match status" value="1"/>
</dbReference>
<comment type="function">
    <text evidence="11 13">Catalyzes the conversion of GlcNAc-6-P into GlcNAc-1-P during the synthesis of uridine diphosphate/UDP-GlcNAc, a sugar nucleotide critical to multiple glycosylation pathways including protein N- and O-glycosylation.</text>
</comment>
<dbReference type="FunFam" id="3.30.310.50:FF:000003">
    <property type="entry name" value="Phosphoacetylglucosamine mutase"/>
    <property type="match status" value="1"/>
</dbReference>
<evidence type="ECO:0000313" key="22">
    <source>
        <dbReference type="Proteomes" id="UP000614350"/>
    </source>
</evidence>
<evidence type="ECO:0000256" key="6">
    <source>
        <dbReference type="ARBA" id="ARBA00022723"/>
    </source>
</evidence>
<dbReference type="UniPathway" id="UPA00113">
    <property type="reaction ID" value="UER00530"/>
</dbReference>
<feature type="binding site" evidence="16">
    <location>
        <position position="278"/>
    </location>
    <ligand>
        <name>Mg(2+)</name>
        <dbReference type="ChEBI" id="CHEBI:18420"/>
    </ligand>
</feature>
<feature type="domain" description="Alpha-D-phosphohexomutase alpha/beta/alpha" evidence="18">
    <location>
        <begin position="54"/>
        <end position="94"/>
    </location>
</feature>
<keyword evidence="8" id="KW-0007">Acetylation</keyword>
<dbReference type="Pfam" id="PF21404">
    <property type="entry name" value="AMG1_III"/>
    <property type="match status" value="1"/>
</dbReference>
<dbReference type="FunFam" id="3.40.120.10:FF:000015">
    <property type="entry name" value="Phosphoacetylglucosamine mutase"/>
    <property type="match status" value="1"/>
</dbReference>
<comment type="pathway">
    <text evidence="2 13">Nucleotide-sugar biosynthesis; UDP-N-acetyl-alpha-D-glucosamine biosynthesis; N-acetyl-alpha-D-glucosamine 1-phosphate from alpha-D-glucosamine 6-phosphate (route I): step 2/2.</text>
</comment>
<comment type="caution">
    <text evidence="21">The sequence shown here is derived from an EMBL/GenBank/DDBJ whole genome shotgun (WGS) entry which is preliminary data.</text>
</comment>
<sequence>MNIQYIKNIENSTYSKQHNGLIQYGTSGFRTKADYLEHVLYRMGVLAVLRSKICNAAIGLMITASHNVESDNGVKLVDPNGEMLETSWETIANDLANANDTDIITVIQRIINELKIDMSVSATVITGRDTRKSSPSLLDAALAGIRALNGIVKDFGIVTTPQLHYLVVCTNTNGNYGEPTLKGYYTKFSNAFERMRKYRNSFNSDKYIAELQLDAANGVGALAMKEFQKYIGSALKVNIYNDGNGELNHMCGADYVKIQQKIPLNMQPEVNARCASIDGDADRIVYFYVDEIKKFHILDGDRIATLVAGYIKELLQESSLQLNLGLVQTAYANAGSTNYISQKLKVPVACVSTGVKHLHSKATEFDIGVYFEANGHGTVVFKETAIQSISNAAENPMLKENERTAAEKLIHIINIINQTIGDALSDMLLIETILYAKEWSIIEWEQSYIDLPNKQVKVKVKDRNIITTTNAERQCVTPIGLQDEIDKVVANYSKGRSFIRPSGTEDIVRVYAECENLSDVDKLAAEVSSLVYRFAGGIGPEPTL</sequence>
<evidence type="ECO:0000256" key="16">
    <source>
        <dbReference type="PIRSR" id="PIRSR016408-3"/>
    </source>
</evidence>
<dbReference type="PANTHER" id="PTHR45955:SF1">
    <property type="entry name" value="PHOSPHOACETYLGLUCOSAMINE MUTASE"/>
    <property type="match status" value="1"/>
</dbReference>
<feature type="domain" description="Alpha-D-phosphohexomutase C-terminal" evidence="17">
    <location>
        <begin position="457"/>
        <end position="527"/>
    </location>
</feature>
<keyword evidence="5" id="KW-0597">Phosphoprotein</keyword>
<comment type="cofactor">
    <cofactor evidence="13 16">
        <name>Mg(2+)</name>
        <dbReference type="ChEBI" id="CHEBI:18420"/>
    </cofactor>
    <text evidence="13 16">Binds 1 Mg(2+) ion per subunit.</text>
</comment>
<dbReference type="InterPro" id="IPR016657">
    <property type="entry name" value="PAGM"/>
</dbReference>
<keyword evidence="10" id="KW-0119">Carbohydrate metabolism</keyword>
<evidence type="ECO:0000256" key="14">
    <source>
        <dbReference type="PIRSR" id="PIRSR016408-1"/>
    </source>
</evidence>
<comment type="similarity">
    <text evidence="3 13">Belongs to the phosphohexose mutase family.</text>
</comment>
<dbReference type="InterPro" id="IPR005843">
    <property type="entry name" value="A-D-PHexomutase_C"/>
</dbReference>
<dbReference type="Pfam" id="PF02878">
    <property type="entry name" value="PGM_PMM_I"/>
    <property type="match status" value="2"/>
</dbReference>
<dbReference type="EMBL" id="JACSEA010000018">
    <property type="protein sequence ID" value="KAF7382682.1"/>
    <property type="molecule type" value="Genomic_DNA"/>
</dbReference>
<dbReference type="Gene3D" id="3.40.120.10">
    <property type="entry name" value="Alpha-D-Glucose-1,6-Bisphosphate, subunit A, domain 3"/>
    <property type="match status" value="2"/>
</dbReference>
<evidence type="ECO:0000256" key="4">
    <source>
        <dbReference type="ARBA" id="ARBA00012731"/>
    </source>
</evidence>
<gene>
    <name evidence="21" type="ORF">HZH66_013084</name>
</gene>
<keyword evidence="22" id="KW-1185">Reference proteome</keyword>
<evidence type="ECO:0000259" key="20">
    <source>
        <dbReference type="Pfam" id="PF21405"/>
    </source>
</evidence>
<dbReference type="EC" id="5.4.2.3" evidence="4 13"/>
<dbReference type="PIRSF" id="PIRSF016408">
    <property type="entry name" value="PAGM"/>
    <property type="match status" value="1"/>
</dbReference>
<proteinExistence type="inferred from homology"/>
<dbReference type="Proteomes" id="UP000614350">
    <property type="component" value="Unassembled WGS sequence"/>
</dbReference>
<comment type="catalytic activity">
    <reaction evidence="1 13">
        <text>N-acetyl-alpha-D-glucosamine 1-phosphate = N-acetyl-D-glucosamine 6-phosphate</text>
        <dbReference type="Rhea" id="RHEA:23804"/>
        <dbReference type="ChEBI" id="CHEBI:57513"/>
        <dbReference type="ChEBI" id="CHEBI:57776"/>
        <dbReference type="EC" id="5.4.2.3"/>
    </reaction>
</comment>
<dbReference type="InterPro" id="IPR016055">
    <property type="entry name" value="A-D-PHexomutase_a/b/a-I/II/III"/>
</dbReference>
<evidence type="ECO:0000256" key="13">
    <source>
        <dbReference type="PIRNR" id="PIRNR016408"/>
    </source>
</evidence>
<dbReference type="SUPFAM" id="SSF55957">
    <property type="entry name" value="Phosphoglucomutase, C-terminal domain"/>
    <property type="match status" value="1"/>
</dbReference>
<evidence type="ECO:0000256" key="5">
    <source>
        <dbReference type="ARBA" id="ARBA00022553"/>
    </source>
</evidence>
<protein>
    <recommendedName>
        <fullName evidence="12 13">Phosphoacetylglucosamine mutase</fullName>
        <shortName evidence="13">PAGM</shortName>
        <ecNumber evidence="4 13">5.4.2.3</ecNumber>
    </recommendedName>
    <alternativeName>
        <fullName evidence="13">Acetylglucosamine phosphomutase</fullName>
    </alternativeName>
    <alternativeName>
        <fullName evidence="13">N-acetylglucosamine-phosphate mutase</fullName>
    </alternativeName>
</protein>
<dbReference type="Pfam" id="PF00408">
    <property type="entry name" value="PGM_PMM_IV"/>
    <property type="match status" value="1"/>
</dbReference>
<dbReference type="InterPro" id="IPR049023">
    <property type="entry name" value="AMG1_II"/>
</dbReference>
<evidence type="ECO:0000259" key="19">
    <source>
        <dbReference type="Pfam" id="PF21404"/>
    </source>
</evidence>
<dbReference type="Gene3D" id="3.30.310.50">
    <property type="entry name" value="Alpha-D-phosphohexomutase, C-terminal domain"/>
    <property type="match status" value="1"/>
</dbReference>